<evidence type="ECO:0008006" key="8">
    <source>
        <dbReference type="Google" id="ProtNLM"/>
    </source>
</evidence>
<dbReference type="PANTHER" id="PTHR11782:SF96">
    <property type="entry name" value="APYRASE 6-RELATED"/>
    <property type="match status" value="1"/>
</dbReference>
<dbReference type="AlphaFoldDB" id="A0A498IN48"/>
<dbReference type="GO" id="GO:0016020">
    <property type="term" value="C:membrane"/>
    <property type="evidence" value="ECO:0007669"/>
    <property type="project" value="TreeGrafter"/>
</dbReference>
<keyword evidence="3" id="KW-0547">Nucleotide-binding</keyword>
<accession>A0A498IN48</accession>
<gene>
    <name evidence="6" type="ORF">DVH24_040134</name>
</gene>
<comment type="similarity">
    <text evidence="1">Belongs to the GDA1/CD39 NTPase family.</text>
</comment>
<dbReference type="GO" id="GO:0005524">
    <property type="term" value="F:ATP binding"/>
    <property type="evidence" value="ECO:0007669"/>
    <property type="project" value="UniProtKB-KW"/>
</dbReference>
<keyword evidence="5" id="KW-0812">Transmembrane</keyword>
<evidence type="ECO:0000256" key="2">
    <source>
        <dbReference type="ARBA" id="ARBA00022801"/>
    </source>
</evidence>
<keyword evidence="7" id="KW-1185">Reference proteome</keyword>
<feature type="region of interest" description="Disordered" evidence="4">
    <location>
        <begin position="14"/>
        <end position="37"/>
    </location>
</feature>
<feature type="transmembrane region" description="Helical" evidence="5">
    <location>
        <begin position="495"/>
        <end position="515"/>
    </location>
</feature>
<dbReference type="GO" id="GO:0009134">
    <property type="term" value="P:nucleoside diphosphate catabolic process"/>
    <property type="evidence" value="ECO:0007669"/>
    <property type="project" value="TreeGrafter"/>
</dbReference>
<evidence type="ECO:0000313" key="7">
    <source>
        <dbReference type="Proteomes" id="UP000290289"/>
    </source>
</evidence>
<keyword evidence="2" id="KW-0378">Hydrolase</keyword>
<comment type="caution">
    <text evidence="6">The sequence shown here is derived from an EMBL/GenBank/DDBJ whole genome shotgun (WGS) entry which is preliminary data.</text>
</comment>
<organism evidence="6 7">
    <name type="scientific">Malus domestica</name>
    <name type="common">Apple</name>
    <name type="synonym">Pyrus malus</name>
    <dbReference type="NCBI Taxonomy" id="3750"/>
    <lineage>
        <taxon>Eukaryota</taxon>
        <taxon>Viridiplantae</taxon>
        <taxon>Streptophyta</taxon>
        <taxon>Embryophyta</taxon>
        <taxon>Tracheophyta</taxon>
        <taxon>Spermatophyta</taxon>
        <taxon>Magnoliopsida</taxon>
        <taxon>eudicotyledons</taxon>
        <taxon>Gunneridae</taxon>
        <taxon>Pentapetalae</taxon>
        <taxon>rosids</taxon>
        <taxon>fabids</taxon>
        <taxon>Rosales</taxon>
        <taxon>Rosaceae</taxon>
        <taxon>Amygdaloideae</taxon>
        <taxon>Maleae</taxon>
        <taxon>Malus</taxon>
    </lineage>
</organism>
<dbReference type="InterPro" id="IPR000407">
    <property type="entry name" value="GDA1_CD39_NTPase"/>
</dbReference>
<dbReference type="STRING" id="3750.A0A498IN48"/>
<evidence type="ECO:0000256" key="1">
    <source>
        <dbReference type="ARBA" id="ARBA00009283"/>
    </source>
</evidence>
<keyword evidence="5" id="KW-1133">Transmembrane helix</keyword>
<sequence>MWLPMDLSTLQIQIKSQSQSKRPPPSGFGTGSASVRSNRLPSKCLIPSLSLLALPFVFYLLSTAHKLHLSPKFAHSHSTLFGIVISARPSSIRIRVFHFLDGTAPSSSSSSRLPLSAFASHPDRAGPSLAPLLRFATLQVPKKERPNTKLLFFSGSELDGLGSDVSEKLLESCRKALRSSGFWFKDEWARFIPGEEQGVYAWVSANYALGTLTSEPQETTGVVELGGTSLQVTFAAKQSRQVNSSPSRIIKLFGVTYHLYSKGLPLFGQDAAWESLYELQKSRELTPFSNSMERSLGNPCIPRGYKLTVNASDAQLLVSSMGGNFSACKSEALALLNKRQDKCIGAPCKIVSSFPFELRGKPVSTQNFLFTSELLIWDFLFNLVQLFGLVPTASLFELEAAGQHYCEDDWEKQKKQHHSIVDSDLLKYCFSSAYMVALLHDRLGIPMDEKRVGYANETGNILLDWTLGAFLVETMLEPLEWELDNMGQIVGNESVTYFSFFAFLLIAVFAVFFVLQSRKPQIKTIYDLEKGRYIITRVPSNDRLASGPSTYSGDDARNCLFSWQCAEWFS</sequence>
<feature type="binding site" evidence="3">
    <location>
        <begin position="227"/>
        <end position="231"/>
    </location>
    <ligand>
        <name>ATP</name>
        <dbReference type="ChEBI" id="CHEBI:30616"/>
    </ligand>
</feature>
<evidence type="ECO:0000256" key="5">
    <source>
        <dbReference type="SAM" id="Phobius"/>
    </source>
</evidence>
<dbReference type="GO" id="GO:0017110">
    <property type="term" value="F:nucleoside diphosphate phosphatase activity"/>
    <property type="evidence" value="ECO:0007669"/>
    <property type="project" value="TreeGrafter"/>
</dbReference>
<evidence type="ECO:0000256" key="4">
    <source>
        <dbReference type="SAM" id="MobiDB-lite"/>
    </source>
</evidence>
<keyword evidence="5" id="KW-0472">Membrane</keyword>
<name>A0A498IN48_MALDO</name>
<dbReference type="Pfam" id="PF01150">
    <property type="entry name" value="GDA1_CD39"/>
    <property type="match status" value="1"/>
</dbReference>
<proteinExistence type="inferred from homology"/>
<dbReference type="Gene3D" id="3.30.420.40">
    <property type="match status" value="1"/>
</dbReference>
<dbReference type="Gene3D" id="3.30.420.150">
    <property type="entry name" value="Exopolyphosphatase. Domain 2"/>
    <property type="match status" value="1"/>
</dbReference>
<dbReference type="PANTHER" id="PTHR11782">
    <property type="entry name" value="ADENOSINE/GUANOSINE DIPHOSPHATASE"/>
    <property type="match status" value="1"/>
</dbReference>
<dbReference type="Proteomes" id="UP000290289">
    <property type="component" value="Chromosome 11"/>
</dbReference>
<protein>
    <recommendedName>
        <fullName evidence="8">Apyrase 6</fullName>
    </recommendedName>
</protein>
<reference evidence="6 7" key="1">
    <citation type="submission" date="2018-10" db="EMBL/GenBank/DDBJ databases">
        <title>A high-quality apple genome assembly.</title>
        <authorList>
            <person name="Hu J."/>
        </authorList>
    </citation>
    <scope>NUCLEOTIDE SEQUENCE [LARGE SCALE GENOMIC DNA]</scope>
    <source>
        <strain evidence="7">cv. HFTH1</strain>
        <tissue evidence="6">Young leaf</tissue>
    </source>
</reference>
<keyword evidence="3" id="KW-0067">ATP-binding</keyword>
<evidence type="ECO:0000256" key="3">
    <source>
        <dbReference type="PIRSR" id="PIRSR600407-2"/>
    </source>
</evidence>
<evidence type="ECO:0000313" key="6">
    <source>
        <dbReference type="EMBL" id="RXH84786.1"/>
    </source>
</evidence>
<dbReference type="EMBL" id="RDQH01000337">
    <property type="protein sequence ID" value="RXH84786.1"/>
    <property type="molecule type" value="Genomic_DNA"/>
</dbReference>